<feature type="transmembrane region" description="Helical" evidence="2">
    <location>
        <begin position="7"/>
        <end position="30"/>
    </location>
</feature>
<keyword evidence="2" id="KW-1133">Transmembrane helix</keyword>
<feature type="non-terminal residue" evidence="3">
    <location>
        <position position="93"/>
    </location>
</feature>
<comment type="caution">
    <text evidence="3">The sequence shown here is derived from an EMBL/GenBank/DDBJ whole genome shotgun (WGS) entry which is preliminary data.</text>
</comment>
<keyword evidence="2" id="KW-0472">Membrane</keyword>
<sequence length="93" mass="10446">MELAIELFGYLILTILGLVLPIVAILLSVFQEGISKLAQQYQAEISQSEENLKTIAKAKRTDLAAIQQSIKELESTEKRARTKLSYLSPRKQI</sequence>
<gene>
    <name evidence="3" type="ORF">S12H4_38661</name>
</gene>
<dbReference type="EMBL" id="BARW01023290">
    <property type="protein sequence ID" value="GAI93989.1"/>
    <property type="molecule type" value="Genomic_DNA"/>
</dbReference>
<dbReference type="AlphaFoldDB" id="X1UNT6"/>
<proteinExistence type="predicted"/>
<protein>
    <submittedName>
        <fullName evidence="3">Uncharacterized protein</fullName>
    </submittedName>
</protein>
<keyword evidence="1" id="KW-0175">Coiled coil</keyword>
<accession>X1UNT6</accession>
<keyword evidence="2" id="KW-0812">Transmembrane</keyword>
<feature type="coiled-coil region" evidence="1">
    <location>
        <begin position="38"/>
        <end position="83"/>
    </location>
</feature>
<evidence type="ECO:0000256" key="1">
    <source>
        <dbReference type="SAM" id="Coils"/>
    </source>
</evidence>
<reference evidence="3" key="1">
    <citation type="journal article" date="2014" name="Front. Microbiol.">
        <title>High frequency of phylogenetically diverse reductive dehalogenase-homologous genes in deep subseafloor sedimentary metagenomes.</title>
        <authorList>
            <person name="Kawai M."/>
            <person name="Futagami T."/>
            <person name="Toyoda A."/>
            <person name="Takaki Y."/>
            <person name="Nishi S."/>
            <person name="Hori S."/>
            <person name="Arai W."/>
            <person name="Tsubouchi T."/>
            <person name="Morono Y."/>
            <person name="Uchiyama I."/>
            <person name="Ito T."/>
            <person name="Fujiyama A."/>
            <person name="Inagaki F."/>
            <person name="Takami H."/>
        </authorList>
    </citation>
    <scope>NUCLEOTIDE SEQUENCE</scope>
    <source>
        <strain evidence="3">Expedition CK06-06</strain>
    </source>
</reference>
<evidence type="ECO:0000256" key="2">
    <source>
        <dbReference type="SAM" id="Phobius"/>
    </source>
</evidence>
<evidence type="ECO:0000313" key="3">
    <source>
        <dbReference type="EMBL" id="GAI93989.1"/>
    </source>
</evidence>
<name>X1UNT6_9ZZZZ</name>
<organism evidence="3">
    <name type="scientific">marine sediment metagenome</name>
    <dbReference type="NCBI Taxonomy" id="412755"/>
    <lineage>
        <taxon>unclassified sequences</taxon>
        <taxon>metagenomes</taxon>
        <taxon>ecological metagenomes</taxon>
    </lineage>
</organism>